<name>A0A0E9PPL0_ANGAN</name>
<proteinExistence type="predicted"/>
<reference evidence="1" key="1">
    <citation type="submission" date="2014-11" db="EMBL/GenBank/DDBJ databases">
        <authorList>
            <person name="Amaro Gonzalez C."/>
        </authorList>
    </citation>
    <scope>NUCLEOTIDE SEQUENCE</scope>
</reference>
<sequence length="39" mass="4655">MRKKAIPFVNRLAHLLHFLVREHLEMYCKTGLEHPKALL</sequence>
<reference evidence="1" key="2">
    <citation type="journal article" date="2015" name="Fish Shellfish Immunol.">
        <title>Early steps in the European eel (Anguilla anguilla)-Vibrio vulnificus interaction in the gills: Role of the RtxA13 toxin.</title>
        <authorList>
            <person name="Callol A."/>
            <person name="Pajuelo D."/>
            <person name="Ebbesson L."/>
            <person name="Teles M."/>
            <person name="MacKenzie S."/>
            <person name="Amaro C."/>
        </authorList>
    </citation>
    <scope>NUCLEOTIDE SEQUENCE</scope>
</reference>
<protein>
    <submittedName>
        <fullName evidence="1">Uncharacterized protein</fullName>
    </submittedName>
</protein>
<accession>A0A0E9PPL0</accession>
<dbReference type="EMBL" id="GBXM01102814">
    <property type="protein sequence ID" value="JAH05763.1"/>
    <property type="molecule type" value="Transcribed_RNA"/>
</dbReference>
<organism evidence="1">
    <name type="scientific">Anguilla anguilla</name>
    <name type="common">European freshwater eel</name>
    <name type="synonym">Muraena anguilla</name>
    <dbReference type="NCBI Taxonomy" id="7936"/>
    <lineage>
        <taxon>Eukaryota</taxon>
        <taxon>Metazoa</taxon>
        <taxon>Chordata</taxon>
        <taxon>Craniata</taxon>
        <taxon>Vertebrata</taxon>
        <taxon>Euteleostomi</taxon>
        <taxon>Actinopterygii</taxon>
        <taxon>Neopterygii</taxon>
        <taxon>Teleostei</taxon>
        <taxon>Anguilliformes</taxon>
        <taxon>Anguillidae</taxon>
        <taxon>Anguilla</taxon>
    </lineage>
</organism>
<evidence type="ECO:0000313" key="1">
    <source>
        <dbReference type="EMBL" id="JAH05763.1"/>
    </source>
</evidence>
<dbReference type="AlphaFoldDB" id="A0A0E9PPL0"/>